<feature type="chain" id="PRO_5045867582" description="TonB-dependent receptor" evidence="1">
    <location>
        <begin position="22"/>
        <end position="1232"/>
    </location>
</feature>
<sequence>MKLLDYTLISLLAGAAPMVAAQEAATTADTAVQGEGATVTCDTDRCTSEDGLFFRLRTRSYDQPATRETDAQASSATLQPDRRVTVQTASPAKAVVTGKFSIDLPGGGVIWATEDPTLGQPELSVSAPSFAAFDGTNLLKPVQFYVRGNYPAFIERLEISLYRASDADLIEPLATVPLDVAAVSRVDWDGALPAKYRFRKGDELVYVLRATGANGQVDETLPRTLQLVSPEEAERGATAIRNATERQLGNALSVEQAQSQSLIDSVFAENGLRQQNIPLYGSRIRIQGRNLPGDASLSINGQDYPVDLERKFVAEYLVPVGRHRFDIALGGRGNDAQAARAGHTLDVDVSGRYFFGVGLADVTLSQNKISGSGAAFANDTRYQDDVISDGRLAFYGKAKYAGKYLVTAQADTTERDLERLFDGFTKADPQDIFRRLDPDLYYPVYGDDSNTYRDVDTMGRFYLRVDWDKNQALWGNYSTGITGTEFAQYQRSLYGAALNWRSNASNRWGDAGSELRVFGSQPESAPGHNEFIGTGGSLYYLRHTDLLPGSDVVTLEVRDRTTGRTENRVVLQRGADYEIDELQGRILLTRPLAQISRDNNPTLTRDTPLDGFEQRLLVDYEWVPSGFDADELTVGLRGKHWFGDHVGVGATYIDESRAGEDYTLKGGDLSLQAGKGTFLKAEYARSESFGLPAFFSDNGGLSFIQQNGTALNREGEAKSLEARANFKELGWTEQDWSAGTWWRRTDAGYSVSRYDNGLPVTEYGAEVLGQFNESIRLYSRYTRAERGADVLTQAQATLEWRLNDDGTLGFEVRRVDEDSGALDAVGTLAALKYQHRIGTAWELYGVAQLTVDDDGGRYADNDAYTLGAKHLFGDSSSVGAEVTDGDRGNAATVNAEYRITPEHTFYGGYTHSTDTTGYDSLFNQQGQNGWTLGQRWRLSSQVNVFNESQFLKERNESGLAHTFGMDFYPARGWNTGFTLSEGELENAQTGGVVDRRAVSVSGGRTSPETDWQSKLEWREDTGAEQREQWVSTTRLTHRINDSWRIAARLNYADTDDRLNPQEGARFIEGNLGFAYRPWNSQRWGVFGRYTYLYDLASMGQLGGAEYDQRSQIVSLEGVYKHDQHWEFAGKLSRREGEVRMGRGTGVWLDSATTFGAVQARYELRTKWHALGEYRWLDVKDGGARHGFLAGVDRDINKHFRLGAGYNFTRFSDDLTDFDYDHRGWFVNMTGTY</sequence>
<keyword evidence="3" id="KW-1185">Reference proteome</keyword>
<keyword evidence="1" id="KW-0732">Signal</keyword>
<feature type="signal peptide" evidence="1">
    <location>
        <begin position="1"/>
        <end position="21"/>
    </location>
</feature>
<evidence type="ECO:0000256" key="1">
    <source>
        <dbReference type="SAM" id="SignalP"/>
    </source>
</evidence>
<reference evidence="2 3" key="1">
    <citation type="submission" date="2017-10" db="EMBL/GenBank/DDBJ databases">
        <title>Whole genome sequencing of members of genus Pseudoxanthomonas.</title>
        <authorList>
            <person name="Kumar S."/>
            <person name="Bansal K."/>
            <person name="Kaur A."/>
            <person name="Patil P."/>
            <person name="Sharma S."/>
            <person name="Patil P.B."/>
        </authorList>
    </citation>
    <scope>NUCLEOTIDE SEQUENCE [LARGE SCALE GENOMIC DNA]</scope>
    <source>
        <strain evidence="2 3">DSM 17109</strain>
    </source>
</reference>
<name>A0ABQ6ZKT5_9GAMM</name>
<evidence type="ECO:0000313" key="3">
    <source>
        <dbReference type="Proteomes" id="UP000781710"/>
    </source>
</evidence>
<organism evidence="2 3">
    <name type="scientific">Pseudoxanthomonas japonensis</name>
    <dbReference type="NCBI Taxonomy" id="69284"/>
    <lineage>
        <taxon>Bacteria</taxon>
        <taxon>Pseudomonadati</taxon>
        <taxon>Pseudomonadota</taxon>
        <taxon>Gammaproteobacteria</taxon>
        <taxon>Lysobacterales</taxon>
        <taxon>Lysobacteraceae</taxon>
        <taxon>Pseudoxanthomonas</taxon>
    </lineage>
</organism>
<gene>
    <name evidence="2" type="ORF">CSC78_03895</name>
</gene>
<evidence type="ECO:0008006" key="4">
    <source>
        <dbReference type="Google" id="ProtNLM"/>
    </source>
</evidence>
<accession>A0ABQ6ZKT5</accession>
<dbReference type="Proteomes" id="UP000781710">
    <property type="component" value="Unassembled WGS sequence"/>
</dbReference>
<evidence type="ECO:0000313" key="2">
    <source>
        <dbReference type="EMBL" id="KAF1726791.1"/>
    </source>
</evidence>
<protein>
    <recommendedName>
        <fullName evidence="4">TonB-dependent receptor</fullName>
    </recommendedName>
</protein>
<dbReference type="EMBL" id="PDWW01000003">
    <property type="protein sequence ID" value="KAF1726791.1"/>
    <property type="molecule type" value="Genomic_DNA"/>
</dbReference>
<proteinExistence type="predicted"/>
<dbReference type="SUPFAM" id="SSF56935">
    <property type="entry name" value="Porins"/>
    <property type="match status" value="2"/>
</dbReference>
<comment type="caution">
    <text evidence="2">The sequence shown here is derived from an EMBL/GenBank/DDBJ whole genome shotgun (WGS) entry which is preliminary data.</text>
</comment>